<dbReference type="EMBL" id="JQBS01000035">
    <property type="protein sequence ID" value="KRN54569.1"/>
    <property type="molecule type" value="Genomic_DNA"/>
</dbReference>
<evidence type="ECO:0000313" key="8">
    <source>
        <dbReference type="Proteomes" id="UP000051658"/>
    </source>
</evidence>
<dbReference type="Proteomes" id="UP000051658">
    <property type="component" value="Unassembled WGS sequence"/>
</dbReference>
<proteinExistence type="inferred from homology"/>
<keyword evidence="4" id="KW-0788">Thiol protease</keyword>
<dbReference type="eggNOG" id="COG2868">
    <property type="taxonomic scope" value="Bacteria"/>
</dbReference>
<protein>
    <recommendedName>
        <fullName evidence="6">Ribosomal processing cysteine protease Prp</fullName>
    </recommendedName>
</protein>
<dbReference type="InterPro" id="IPR036764">
    <property type="entry name" value="Peptidase_Prp_sf"/>
</dbReference>
<keyword evidence="2" id="KW-0645">Protease</keyword>
<dbReference type="CDD" id="cd16332">
    <property type="entry name" value="Prp-like"/>
    <property type="match status" value="1"/>
</dbReference>
<dbReference type="AlphaFoldDB" id="A0A0R2HNW1"/>
<keyword evidence="3" id="KW-0378">Hydrolase</keyword>
<comment type="similarity">
    <text evidence="5">Belongs to the Prp family.</text>
</comment>
<evidence type="ECO:0000256" key="1">
    <source>
        <dbReference type="ARBA" id="ARBA00022517"/>
    </source>
</evidence>
<name>A0A0R2HNW1_CARDV</name>
<comment type="caution">
    <text evidence="7">The sequence shown here is derived from an EMBL/GenBank/DDBJ whole genome shotgun (WGS) entry which is preliminary data.</text>
</comment>
<evidence type="ECO:0000256" key="5">
    <source>
        <dbReference type="ARBA" id="ARBA00044503"/>
    </source>
</evidence>
<evidence type="ECO:0000313" key="7">
    <source>
        <dbReference type="EMBL" id="KRN54569.1"/>
    </source>
</evidence>
<keyword evidence="1" id="KW-0690">Ribosome biogenesis</keyword>
<dbReference type="PANTHER" id="PTHR39178">
    <property type="entry name" value="HYPOTHETICAL RIBOSOME-ASSOCIATED PROTEIN"/>
    <property type="match status" value="1"/>
</dbReference>
<sequence>MFDMIQALFNRDSDGNLVSFEVTGHAESGPEGSDIVCAAVSALTFGATNSIEALAGFQPLVDMDDAVNGGHLYVEILQDITGEQFHIAQILLESLRLSIQGITEEYPEYVKMN</sequence>
<accession>A0A0R2HNW1</accession>
<organism evidence="7 8">
    <name type="scientific">Carnobacterium divergens DSM 20623</name>
    <dbReference type="NCBI Taxonomy" id="1449336"/>
    <lineage>
        <taxon>Bacteria</taxon>
        <taxon>Bacillati</taxon>
        <taxon>Bacillota</taxon>
        <taxon>Bacilli</taxon>
        <taxon>Lactobacillales</taxon>
        <taxon>Carnobacteriaceae</taxon>
        <taxon>Carnobacterium</taxon>
    </lineage>
</organism>
<dbReference type="PATRIC" id="fig|1449336.4.peg.2191"/>
<evidence type="ECO:0000256" key="3">
    <source>
        <dbReference type="ARBA" id="ARBA00022801"/>
    </source>
</evidence>
<evidence type="ECO:0000256" key="6">
    <source>
        <dbReference type="ARBA" id="ARBA00044538"/>
    </source>
</evidence>
<evidence type="ECO:0000256" key="4">
    <source>
        <dbReference type="ARBA" id="ARBA00022807"/>
    </source>
</evidence>
<dbReference type="GO" id="GO:0042254">
    <property type="term" value="P:ribosome biogenesis"/>
    <property type="evidence" value="ECO:0007669"/>
    <property type="project" value="UniProtKB-KW"/>
</dbReference>
<dbReference type="InterPro" id="IPR007422">
    <property type="entry name" value="Peptidase_Prp"/>
</dbReference>
<evidence type="ECO:0000256" key="2">
    <source>
        <dbReference type="ARBA" id="ARBA00022670"/>
    </source>
</evidence>
<reference evidence="7 8" key="1">
    <citation type="journal article" date="2015" name="Genome Announc.">
        <title>Expanding the biotechnology potential of lactobacilli through comparative genomics of 213 strains and associated genera.</title>
        <authorList>
            <person name="Sun Z."/>
            <person name="Harris H.M."/>
            <person name="McCann A."/>
            <person name="Guo C."/>
            <person name="Argimon S."/>
            <person name="Zhang W."/>
            <person name="Yang X."/>
            <person name="Jeffery I.B."/>
            <person name="Cooney J.C."/>
            <person name="Kagawa T.F."/>
            <person name="Liu W."/>
            <person name="Song Y."/>
            <person name="Salvetti E."/>
            <person name="Wrobel A."/>
            <person name="Rasinkangas P."/>
            <person name="Parkhill J."/>
            <person name="Rea M.C."/>
            <person name="O'Sullivan O."/>
            <person name="Ritari J."/>
            <person name="Douillard F.P."/>
            <person name="Paul Ross R."/>
            <person name="Yang R."/>
            <person name="Briner A.E."/>
            <person name="Felis G.E."/>
            <person name="de Vos W.M."/>
            <person name="Barrangou R."/>
            <person name="Klaenhammer T.R."/>
            <person name="Caufield P.W."/>
            <person name="Cui Y."/>
            <person name="Zhang H."/>
            <person name="O'Toole P.W."/>
        </authorList>
    </citation>
    <scope>NUCLEOTIDE SEQUENCE [LARGE SCALE GENOMIC DNA]</scope>
    <source>
        <strain evidence="7 8">DSM 20623</strain>
    </source>
</reference>
<dbReference type="GO" id="GO:0008234">
    <property type="term" value="F:cysteine-type peptidase activity"/>
    <property type="evidence" value="ECO:0007669"/>
    <property type="project" value="UniProtKB-KW"/>
</dbReference>
<dbReference type="SUPFAM" id="SSF118010">
    <property type="entry name" value="TM1457-like"/>
    <property type="match status" value="1"/>
</dbReference>
<dbReference type="PANTHER" id="PTHR39178:SF1">
    <property type="entry name" value="RIBOSOMAL-PROCESSING CYSTEINE PROTEASE PRP"/>
    <property type="match status" value="1"/>
</dbReference>
<keyword evidence="8" id="KW-1185">Reference proteome</keyword>
<dbReference type="GO" id="GO:0006508">
    <property type="term" value="P:proteolysis"/>
    <property type="evidence" value="ECO:0007669"/>
    <property type="project" value="UniProtKB-KW"/>
</dbReference>
<dbReference type="Pfam" id="PF04327">
    <property type="entry name" value="Peptidase_Prp"/>
    <property type="match status" value="1"/>
</dbReference>
<dbReference type="Gene3D" id="3.30.70.1490">
    <property type="entry name" value="Cysteine protease Prp"/>
    <property type="match status" value="1"/>
</dbReference>
<gene>
    <name evidence="7" type="ORF">IV74_GL002153</name>
</gene>